<dbReference type="PANTHER" id="PTHR12473:SF8">
    <property type="entry name" value="UBIQUITIN CARBOXYL-TERMINAL HYDROLASE MINDY-4-RELATED"/>
    <property type="match status" value="1"/>
</dbReference>
<sequence length="758" mass="85144">MPVEGGETNKDNRPPVHLGHNYVESVATSLVREFLARKSLSSTLEVMDQELPRDSESISNRAVLIHELHLEKLVFKNKSCSSSFRTLIELITKELLEKAFKHKTSSKIMADKLSPSHLVNGFNSRTVSVDTGEINDVPFAKPKTSKKEKEVDSKKPNGNHATRVDDCGKHNCLDDNKTRNMWRNHNGTISRLDQTARERYHSSVVDVSVENVLNDDDPIDIYDCGHSRVEEWLSISSGNNVDHNQIDVVETVVKPSTLPRTSGQKVLSSSKKLDCGPVVSSTDHMLSKRLSGNDIGIPRPHLLPSFKLDSQEEIEIKPIVSSSSTFVKFEQPSEDLILHKSNKERLRKHRIPSTSTEHDKVIQELRQRVGDLEVQDLSDTEMEEVFVAPVSTVVKKSPHTRTFRSITLSEAMNLKKIILGSPFRNFNLEWQHQNFTFCNYQDVMYGLVQKKGGPCGVVAAVQAYVILHLVFGDKPSCLKDGRLRPSRRERNRALALAIASILWKAGEKKRAVVAVLSGRTVLDTCGKLKTDGIIEKLLLKSFDYYEDLVNYLCGRTEDLQSDNSSSCITFLYSAILSRGIDRVLKDMDDPHSTLIGRHGYCTQEMVNLFLIGKAVSNVFDGMVELGTADKDKTILHGIPETSDIGFLSLFEHYQSCEVGSHYKNPLNPIWIVLSESHFSVLFATYKGALSVDLEGFLFDLFYYDGLARQDEEICLTIDPKGNVVHEPDDVDLVPPLELCIQTRWKGAAVDWNNTEPIL</sequence>
<evidence type="ECO:0000256" key="4">
    <source>
        <dbReference type="ARBA" id="ARBA00022786"/>
    </source>
</evidence>
<organism evidence="11 14">
    <name type="scientific">Limulus polyphemus</name>
    <name type="common">Atlantic horseshoe crab</name>
    <dbReference type="NCBI Taxonomy" id="6850"/>
    <lineage>
        <taxon>Eukaryota</taxon>
        <taxon>Metazoa</taxon>
        <taxon>Ecdysozoa</taxon>
        <taxon>Arthropoda</taxon>
        <taxon>Chelicerata</taxon>
        <taxon>Merostomata</taxon>
        <taxon>Xiphosura</taxon>
        <taxon>Limulidae</taxon>
        <taxon>Limulus</taxon>
    </lineage>
</organism>
<evidence type="ECO:0000313" key="14">
    <source>
        <dbReference type="RefSeq" id="XP_022242620.1"/>
    </source>
</evidence>
<evidence type="ECO:0000313" key="11">
    <source>
        <dbReference type="Proteomes" id="UP000694941"/>
    </source>
</evidence>
<feature type="region of interest" description="Disordered" evidence="9">
    <location>
        <begin position="138"/>
        <end position="163"/>
    </location>
</feature>
<evidence type="ECO:0000256" key="2">
    <source>
        <dbReference type="ARBA" id="ARBA00011074"/>
    </source>
</evidence>
<dbReference type="SMART" id="SM01174">
    <property type="entry name" value="DUF4205"/>
    <property type="match status" value="1"/>
</dbReference>
<comment type="similarity">
    <text evidence="2 8">Belongs to the MINDY deubiquitinase family. FAM188 subfamily.</text>
</comment>
<dbReference type="EC" id="3.4.19.12" evidence="8"/>
<dbReference type="RefSeq" id="XP_022242619.1">
    <property type="nucleotide sequence ID" value="XM_022386911.1"/>
</dbReference>
<keyword evidence="5 8" id="KW-0378">Hydrolase</keyword>
<comment type="function">
    <text evidence="7">Probable hydrolase that can remove 'Lys-48'-linked conjugated ubiquitin from proteins.</text>
</comment>
<feature type="compositionally biased region" description="Basic and acidic residues" evidence="9">
    <location>
        <begin position="145"/>
        <end position="155"/>
    </location>
</feature>
<keyword evidence="6 8" id="KW-0788">Thiol protease</keyword>
<keyword evidence="11" id="KW-1185">Reference proteome</keyword>
<evidence type="ECO:0000313" key="17">
    <source>
        <dbReference type="RefSeq" id="XP_022242623.1"/>
    </source>
</evidence>
<feature type="domain" description="Deubiquitinating enzyme MINDY-3/4 conserved" evidence="10">
    <location>
        <begin position="415"/>
        <end position="753"/>
    </location>
</feature>
<evidence type="ECO:0000313" key="12">
    <source>
        <dbReference type="RefSeq" id="XP_013775381.1"/>
    </source>
</evidence>
<comment type="catalytic activity">
    <reaction evidence="1 8">
        <text>Thiol-dependent hydrolysis of ester, thioester, amide, peptide and isopeptide bonds formed by the C-terminal Gly of ubiquitin (a 76-residue protein attached to proteins as an intracellular targeting signal).</text>
        <dbReference type="EC" id="3.4.19.12"/>
    </reaction>
</comment>
<protein>
    <recommendedName>
        <fullName evidence="8">Ubiquitin carboxyl-terminal hydrolase MINDY</fullName>
        <ecNumber evidence="8">3.4.19.12</ecNumber>
    </recommendedName>
</protein>
<gene>
    <name evidence="12 13 14 15 16 17" type="primary">LOC106460243</name>
</gene>
<proteinExistence type="inferred from homology"/>
<dbReference type="RefSeq" id="XP_022242622.1">
    <property type="nucleotide sequence ID" value="XM_022386914.1"/>
</dbReference>
<comment type="function">
    <text evidence="8">Hydrolase that can remove 'Lys-48'-linked conjugated ubiquitin from proteins.</text>
</comment>
<evidence type="ECO:0000256" key="8">
    <source>
        <dbReference type="RuleBase" id="RU367088"/>
    </source>
</evidence>
<dbReference type="InterPro" id="IPR025257">
    <property type="entry name" value="MINDY-3/4_CD"/>
</dbReference>
<evidence type="ECO:0000256" key="1">
    <source>
        <dbReference type="ARBA" id="ARBA00000707"/>
    </source>
</evidence>
<evidence type="ECO:0000256" key="5">
    <source>
        <dbReference type="ARBA" id="ARBA00022801"/>
    </source>
</evidence>
<dbReference type="InterPro" id="IPR059022">
    <property type="entry name" value="MINDY4_N"/>
</dbReference>
<dbReference type="GeneID" id="106460243"/>
<dbReference type="RefSeq" id="XP_022242620.1">
    <property type="nucleotide sequence ID" value="XM_022386912.1"/>
</dbReference>
<evidence type="ECO:0000256" key="7">
    <source>
        <dbReference type="ARBA" id="ARBA00037630"/>
    </source>
</evidence>
<keyword evidence="4 8" id="KW-0833">Ubl conjugation pathway</keyword>
<dbReference type="PANTHER" id="PTHR12473">
    <property type="entry name" value="UBIQUITIN CARBOXYL-TERMINAL HYDROLASE MINDY-4-RELATED"/>
    <property type="match status" value="1"/>
</dbReference>
<dbReference type="RefSeq" id="XP_022242623.1">
    <property type="nucleotide sequence ID" value="XM_022386915.1"/>
</dbReference>
<dbReference type="RefSeq" id="XP_022242621.1">
    <property type="nucleotide sequence ID" value="XM_022386913.1"/>
</dbReference>
<dbReference type="InterPro" id="IPR039785">
    <property type="entry name" value="MINY3/4"/>
</dbReference>
<dbReference type="Pfam" id="PF26038">
    <property type="entry name" value="Dimer_MINDY4_N"/>
    <property type="match status" value="1"/>
</dbReference>
<evidence type="ECO:0000313" key="13">
    <source>
        <dbReference type="RefSeq" id="XP_022242619.1"/>
    </source>
</evidence>
<reference evidence="12 13" key="1">
    <citation type="submission" date="2025-05" db="UniProtKB">
        <authorList>
            <consortium name="RefSeq"/>
        </authorList>
    </citation>
    <scope>IDENTIFICATION</scope>
    <source>
        <tissue evidence="12 13">Muscle</tissue>
    </source>
</reference>
<dbReference type="Proteomes" id="UP000694941">
    <property type="component" value="Unplaced"/>
</dbReference>
<evidence type="ECO:0000256" key="3">
    <source>
        <dbReference type="ARBA" id="ARBA00022670"/>
    </source>
</evidence>
<evidence type="ECO:0000259" key="10">
    <source>
        <dbReference type="SMART" id="SM01174"/>
    </source>
</evidence>
<dbReference type="GO" id="GO:0016787">
    <property type="term" value="F:hydrolase activity"/>
    <property type="evidence" value="ECO:0007669"/>
    <property type="project" value="UniProtKB-KW"/>
</dbReference>
<evidence type="ECO:0000313" key="15">
    <source>
        <dbReference type="RefSeq" id="XP_022242621.1"/>
    </source>
</evidence>
<keyword evidence="3 8" id="KW-0645">Protease</keyword>
<dbReference type="Pfam" id="PF13898">
    <property type="entry name" value="MINDY-3_4_CD"/>
    <property type="match status" value="1"/>
</dbReference>
<name>A0ABM1SG65_LIMPO</name>
<evidence type="ECO:0000313" key="16">
    <source>
        <dbReference type="RefSeq" id="XP_022242622.1"/>
    </source>
</evidence>
<accession>A0ABM1SG65</accession>
<evidence type="ECO:0000256" key="6">
    <source>
        <dbReference type="ARBA" id="ARBA00022807"/>
    </source>
</evidence>
<dbReference type="RefSeq" id="XP_013775381.1">
    <property type="nucleotide sequence ID" value="XM_013919927.2"/>
</dbReference>
<evidence type="ECO:0000256" key="9">
    <source>
        <dbReference type="SAM" id="MobiDB-lite"/>
    </source>
</evidence>